<accession>A0AAW1NTT0</accession>
<dbReference type="InterPro" id="IPR000717">
    <property type="entry name" value="PCI_dom"/>
</dbReference>
<comment type="subcellular location">
    <subcellularLocation>
        <location evidence="4">Cytoplasm</location>
    </subcellularLocation>
</comment>
<feature type="region of interest" description="Disordered" evidence="5">
    <location>
        <begin position="167"/>
        <end position="217"/>
    </location>
</feature>
<reference evidence="7 8" key="1">
    <citation type="journal article" date="2024" name="Nat. Commun.">
        <title>Phylogenomics reveals the evolutionary origins of lichenization in chlorophyte algae.</title>
        <authorList>
            <person name="Puginier C."/>
            <person name="Libourel C."/>
            <person name="Otte J."/>
            <person name="Skaloud P."/>
            <person name="Haon M."/>
            <person name="Grisel S."/>
            <person name="Petersen M."/>
            <person name="Berrin J.G."/>
            <person name="Delaux P.M."/>
            <person name="Dal Grande F."/>
            <person name="Keller J."/>
        </authorList>
    </citation>
    <scope>NUCLEOTIDE SEQUENCE [LARGE SCALE GENOMIC DNA]</scope>
    <source>
        <strain evidence="7 8">SAG 2036</strain>
    </source>
</reference>
<feature type="compositionally biased region" description="Basic and acidic residues" evidence="5">
    <location>
        <begin position="814"/>
        <end position="835"/>
    </location>
</feature>
<feature type="region of interest" description="Disordered" evidence="5">
    <location>
        <begin position="1"/>
        <end position="68"/>
    </location>
</feature>
<protein>
    <recommendedName>
        <fullName evidence="4">Eukaryotic translation initiation factor 3 subunit C</fullName>
        <shortName evidence="4">eIF3c</shortName>
    </recommendedName>
    <alternativeName>
        <fullName evidence="4">Eukaryotic translation initiation factor 3 subunit 8</fullName>
    </alternativeName>
    <alternativeName>
        <fullName evidence="4">eIF3 p110</fullName>
    </alternativeName>
</protein>
<dbReference type="PANTHER" id="PTHR13937:SF0">
    <property type="entry name" value="EUKARYOTIC TRANSLATION INITIATION FACTOR 3 SUBUNIT C-RELATED"/>
    <property type="match status" value="1"/>
</dbReference>
<evidence type="ECO:0000256" key="2">
    <source>
        <dbReference type="ARBA" id="ARBA00022540"/>
    </source>
</evidence>
<dbReference type="SUPFAM" id="SSF46785">
    <property type="entry name" value="Winged helix' DNA-binding domain"/>
    <property type="match status" value="1"/>
</dbReference>
<feature type="compositionally biased region" description="Gly residues" evidence="5">
    <location>
        <begin position="852"/>
        <end position="888"/>
    </location>
</feature>
<proteinExistence type="inferred from homology"/>
<dbReference type="AlphaFoldDB" id="A0AAW1NTT0"/>
<dbReference type="PANTHER" id="PTHR13937">
    <property type="entry name" value="EUKARYOTIC TRANSLATION INITATION FACTOR 3, SUBUNIT 8 EIF3S8 -RELATED"/>
    <property type="match status" value="1"/>
</dbReference>
<feature type="compositionally biased region" description="Acidic residues" evidence="5">
    <location>
        <begin position="182"/>
        <end position="208"/>
    </location>
</feature>
<dbReference type="Pfam" id="PF01399">
    <property type="entry name" value="PCI"/>
    <property type="match status" value="1"/>
</dbReference>
<sequence length="922" mass="103160">MASRLQGSFWAQGSDSEDEEPSEEEESSSEDSDSSSDSEAGARKGASKFLVGSSDSDSSDDKRVVRSAKDRRYDELRSTCDEIRNKLHINDWNSIQTLFDKLNKQLEKTQKVTEAATVPRVYIKLLVELEDSLLKTLGDREAKKKMSPTNAKALNTMRQRLKKHNLGYAEDMDKFRANPESTADESSDSDDSDSDDGSGSDEDVDQGSDADGAFEKIKSKSEKKKDRLLSMDPKDISYEMVSKKLQDIMLARGKKGVDRQEQVEMLTYLTSVAKGPCQRISVMLSMVSAIFDINPSMSTHMPVPLWKRCVSVVLEVLSLLSTHTHIVIDDSFEGSDERTEEPSPEQEAPIPGNLIAVVERLDDELFKSLQMIDPHTHQYMDRLKDEPVFLAMAAQTQDIQANHTDQKTLARLALRRMEHFYHKTADVYEAMRKITMAQQQADAAAEVDKDALKDEDELDAEVVTAVGQATLKVPADFVMEADCEAFMESLSRQIYEHGDERTKARAMLCTIFFKAIREDFYGARDMMLMSHLQDNVQHMDISTQILFNRAMAQLGLCAFRKGLVPDAHSCLSELYTTGRVKELLAQGMSISRYQDKTPEQEKLERRRQMPFHMHINLELLESVHLISAMLLEVPVLAAPDFDPKKRPISKPFRRLMDNYERQTFTGPPENVRDHVMAATRALLKGEWQRAYAYLSDLPSWNLLAEKDKVLHMIQQQLKEEGLRTYLLTYGAFYHSLSHQHLSQTFDLPDKKVHSIISKMMMAEQLAGSWDQPTGTVVMHAAHASRLQAAAGALADKATALVDLNERALSLRTGGVRDMDDDREGGRGGFGEDRGFSRRGGRGGRSGLLPGPGDYGRGLGRGGGRGNRGGLRSGGLGGGMGRFGGGIGFNEGRFPSDRFSRRQQAPTYDHMTSLGRVGNSRRQ</sequence>
<dbReference type="InterPro" id="IPR008905">
    <property type="entry name" value="EIF3C_N_dom"/>
</dbReference>
<comment type="caution">
    <text evidence="7">The sequence shown here is derived from an EMBL/GenBank/DDBJ whole genome shotgun (WGS) entry which is preliminary data.</text>
</comment>
<dbReference type="EMBL" id="JALJOQ010000140">
    <property type="protein sequence ID" value="KAK9794329.1"/>
    <property type="molecule type" value="Genomic_DNA"/>
</dbReference>
<evidence type="ECO:0000313" key="8">
    <source>
        <dbReference type="Proteomes" id="UP001465755"/>
    </source>
</evidence>
<evidence type="ECO:0000256" key="5">
    <source>
        <dbReference type="SAM" id="MobiDB-lite"/>
    </source>
</evidence>
<comment type="subunit">
    <text evidence="4">Component of the eukaryotic translation initiation factor 3 (eIF-3) complex.</text>
</comment>
<dbReference type="GO" id="GO:0003743">
    <property type="term" value="F:translation initiation factor activity"/>
    <property type="evidence" value="ECO:0007669"/>
    <property type="project" value="UniProtKB-UniRule"/>
</dbReference>
<feature type="domain" description="PCI" evidence="6">
    <location>
        <begin position="611"/>
        <end position="783"/>
    </location>
</feature>
<dbReference type="PROSITE" id="PS50250">
    <property type="entry name" value="PCI"/>
    <property type="match status" value="1"/>
</dbReference>
<dbReference type="Pfam" id="PF05470">
    <property type="entry name" value="eIF-3c_N"/>
    <property type="match status" value="1"/>
</dbReference>
<dbReference type="InterPro" id="IPR027516">
    <property type="entry name" value="EIF3C"/>
</dbReference>
<feature type="compositionally biased region" description="Polar residues" evidence="5">
    <location>
        <begin position="1"/>
        <end position="13"/>
    </location>
</feature>
<dbReference type="GO" id="GO:0016282">
    <property type="term" value="C:eukaryotic 43S preinitiation complex"/>
    <property type="evidence" value="ECO:0007669"/>
    <property type="project" value="UniProtKB-UniRule"/>
</dbReference>
<dbReference type="HAMAP" id="MF_03002">
    <property type="entry name" value="eIF3c"/>
    <property type="match status" value="1"/>
</dbReference>
<evidence type="ECO:0000259" key="6">
    <source>
        <dbReference type="PROSITE" id="PS50250"/>
    </source>
</evidence>
<feature type="compositionally biased region" description="Basic and acidic residues" evidence="5">
    <location>
        <begin position="59"/>
        <end position="68"/>
    </location>
</feature>
<dbReference type="SMART" id="SM00088">
    <property type="entry name" value="PINT"/>
    <property type="match status" value="1"/>
</dbReference>
<dbReference type="GO" id="GO:0003723">
    <property type="term" value="F:RNA binding"/>
    <property type="evidence" value="ECO:0007669"/>
    <property type="project" value="InterPro"/>
</dbReference>
<evidence type="ECO:0000256" key="1">
    <source>
        <dbReference type="ARBA" id="ARBA00022490"/>
    </source>
</evidence>
<organism evidence="7 8">
    <name type="scientific">Symbiochloris irregularis</name>
    <dbReference type="NCBI Taxonomy" id="706552"/>
    <lineage>
        <taxon>Eukaryota</taxon>
        <taxon>Viridiplantae</taxon>
        <taxon>Chlorophyta</taxon>
        <taxon>core chlorophytes</taxon>
        <taxon>Trebouxiophyceae</taxon>
        <taxon>Trebouxiales</taxon>
        <taxon>Trebouxiaceae</taxon>
        <taxon>Symbiochloris</taxon>
    </lineage>
</organism>
<keyword evidence="3 4" id="KW-0648">Protein biosynthesis</keyword>
<keyword evidence="2 4" id="KW-0396">Initiation factor</keyword>
<dbReference type="GO" id="GO:0005852">
    <property type="term" value="C:eukaryotic translation initiation factor 3 complex"/>
    <property type="evidence" value="ECO:0007669"/>
    <property type="project" value="UniProtKB-UniRule"/>
</dbReference>
<evidence type="ECO:0000256" key="4">
    <source>
        <dbReference type="HAMAP-Rule" id="MF_03002"/>
    </source>
</evidence>
<gene>
    <name evidence="7" type="ORF">WJX73_000840</name>
</gene>
<evidence type="ECO:0000313" key="7">
    <source>
        <dbReference type="EMBL" id="KAK9794329.1"/>
    </source>
</evidence>
<dbReference type="InterPro" id="IPR036390">
    <property type="entry name" value="WH_DNA-bd_sf"/>
</dbReference>
<keyword evidence="1 4" id="KW-0963">Cytoplasm</keyword>
<comment type="similarity">
    <text evidence="4">Belongs to the eIF-3 subunit C family.</text>
</comment>
<keyword evidence="8" id="KW-1185">Reference proteome</keyword>
<comment type="function">
    <text evidence="4">Component of the eukaryotic translation initiation factor 3 (eIF-3) complex, which is involved in protein synthesis of a specialized repertoire of mRNAs and, together with other initiation factors, stimulates binding of mRNA and methionyl-tRNAi to the 40S ribosome. The eIF-3 complex specifically targets and initiates translation of a subset of mRNAs involved in cell proliferation.</text>
</comment>
<dbReference type="GO" id="GO:0031369">
    <property type="term" value="F:translation initiation factor binding"/>
    <property type="evidence" value="ECO:0007669"/>
    <property type="project" value="InterPro"/>
</dbReference>
<evidence type="ECO:0000256" key="3">
    <source>
        <dbReference type="ARBA" id="ARBA00022917"/>
    </source>
</evidence>
<feature type="region of interest" description="Disordered" evidence="5">
    <location>
        <begin position="331"/>
        <end position="351"/>
    </location>
</feature>
<feature type="region of interest" description="Disordered" evidence="5">
    <location>
        <begin position="814"/>
        <end position="922"/>
    </location>
</feature>
<dbReference type="GO" id="GO:0001732">
    <property type="term" value="P:formation of cytoplasmic translation initiation complex"/>
    <property type="evidence" value="ECO:0007669"/>
    <property type="project" value="UniProtKB-UniRule"/>
</dbReference>
<dbReference type="GO" id="GO:0033290">
    <property type="term" value="C:eukaryotic 48S preinitiation complex"/>
    <property type="evidence" value="ECO:0007669"/>
    <property type="project" value="UniProtKB-UniRule"/>
</dbReference>
<name>A0AAW1NTT0_9CHLO</name>
<dbReference type="Proteomes" id="UP001465755">
    <property type="component" value="Unassembled WGS sequence"/>
</dbReference>
<feature type="compositionally biased region" description="Acidic residues" evidence="5">
    <location>
        <begin position="15"/>
        <end position="36"/>
    </location>
</feature>